<feature type="region of interest" description="Disordered" evidence="1">
    <location>
        <begin position="102"/>
        <end position="144"/>
    </location>
</feature>
<evidence type="ECO:0000313" key="4">
    <source>
        <dbReference type="Proteomes" id="UP001152622"/>
    </source>
</evidence>
<evidence type="ECO:0000256" key="2">
    <source>
        <dbReference type="SAM" id="Phobius"/>
    </source>
</evidence>
<comment type="caution">
    <text evidence="3">The sequence shown here is derived from an EMBL/GenBank/DDBJ whole genome shotgun (WGS) entry which is preliminary data.</text>
</comment>
<accession>A0A9Q1E8F7</accession>
<organism evidence="3 4">
    <name type="scientific">Synaphobranchus kaupii</name>
    <name type="common">Kaup's arrowtooth eel</name>
    <dbReference type="NCBI Taxonomy" id="118154"/>
    <lineage>
        <taxon>Eukaryota</taxon>
        <taxon>Metazoa</taxon>
        <taxon>Chordata</taxon>
        <taxon>Craniata</taxon>
        <taxon>Vertebrata</taxon>
        <taxon>Euteleostomi</taxon>
        <taxon>Actinopterygii</taxon>
        <taxon>Neopterygii</taxon>
        <taxon>Teleostei</taxon>
        <taxon>Anguilliformes</taxon>
        <taxon>Synaphobranchidae</taxon>
        <taxon>Synaphobranchus</taxon>
    </lineage>
</organism>
<evidence type="ECO:0000256" key="1">
    <source>
        <dbReference type="SAM" id="MobiDB-lite"/>
    </source>
</evidence>
<protein>
    <submittedName>
        <fullName evidence="3">Uncharacterized protein</fullName>
    </submittedName>
</protein>
<evidence type="ECO:0000313" key="3">
    <source>
        <dbReference type="EMBL" id="KAJ8334151.1"/>
    </source>
</evidence>
<name>A0A9Q1E8F7_SYNKA</name>
<proteinExistence type="predicted"/>
<keyword evidence="4" id="KW-1185">Reference proteome</keyword>
<gene>
    <name evidence="3" type="ORF">SKAU_G00397900</name>
</gene>
<dbReference type="AlphaFoldDB" id="A0A9Q1E8F7"/>
<dbReference type="Proteomes" id="UP001152622">
    <property type="component" value="Chromosome 21"/>
</dbReference>
<feature type="compositionally biased region" description="Low complexity" evidence="1">
    <location>
        <begin position="118"/>
        <end position="135"/>
    </location>
</feature>
<sequence>MEAYIHDSLASGARNPCPSGSPKRINCLSRLRSAVFTPHQFHSWVSLWRRGGSEGILLRFKPSPTGPNRPHVSTYNSSWVLLIFIAALFAITALSRLHSQNLPPPQSLSIGVPRLNRHSTSSRPGSPRPPSSVIRTPIARGTKP</sequence>
<keyword evidence="2" id="KW-0812">Transmembrane</keyword>
<reference evidence="3" key="1">
    <citation type="journal article" date="2023" name="Science">
        <title>Genome structures resolve the early diversification of teleost fishes.</title>
        <authorList>
            <person name="Parey E."/>
            <person name="Louis A."/>
            <person name="Montfort J."/>
            <person name="Bouchez O."/>
            <person name="Roques C."/>
            <person name="Iampietro C."/>
            <person name="Lluch J."/>
            <person name="Castinel A."/>
            <person name="Donnadieu C."/>
            <person name="Desvignes T."/>
            <person name="Floi Bucao C."/>
            <person name="Jouanno E."/>
            <person name="Wen M."/>
            <person name="Mejri S."/>
            <person name="Dirks R."/>
            <person name="Jansen H."/>
            <person name="Henkel C."/>
            <person name="Chen W.J."/>
            <person name="Zahm M."/>
            <person name="Cabau C."/>
            <person name="Klopp C."/>
            <person name="Thompson A.W."/>
            <person name="Robinson-Rechavi M."/>
            <person name="Braasch I."/>
            <person name="Lecointre G."/>
            <person name="Bobe J."/>
            <person name="Postlethwait J.H."/>
            <person name="Berthelot C."/>
            <person name="Roest Crollius H."/>
            <person name="Guiguen Y."/>
        </authorList>
    </citation>
    <scope>NUCLEOTIDE SEQUENCE</scope>
    <source>
        <strain evidence="3">WJC10195</strain>
    </source>
</reference>
<keyword evidence="2" id="KW-1133">Transmembrane helix</keyword>
<keyword evidence="2" id="KW-0472">Membrane</keyword>
<dbReference type="EMBL" id="JAINUF010000021">
    <property type="protein sequence ID" value="KAJ8334151.1"/>
    <property type="molecule type" value="Genomic_DNA"/>
</dbReference>
<feature type="transmembrane region" description="Helical" evidence="2">
    <location>
        <begin position="79"/>
        <end position="97"/>
    </location>
</feature>